<sequence>MLRTERVYIIAEAGVNHNGSLEIAKQLIDVACEAGADAIKFQTFKAEKLVGQNAPKAEYQTKTTDVFESQFEMIKKLELDETAHRVLIDYCLEKGIQFLSTPFDLESVDLLANSFNLPRLKISSGEITNAPLLLKAARSGKPIILSTGMSTLGDVEQALAVLAFGYTNGSAIPSINAFNQAYCSTEGQRALQENVVLLHCTTEYPTPFEDVNLSVMDTLSAAFGLPVGFSDHTPGIAVPAAAVARGAVVIEKHFTLDKTLPGPDHKASLEPDELYNMIQAIRQVEAAIGNPVKSPAPSELKNLSVARKSLVAARVIQKGEIFTEENLTVKRPGGGISPMLYWEWLGKKAEKNYEPDEKVST</sequence>
<dbReference type="InterPro" id="IPR051690">
    <property type="entry name" value="PseI-like"/>
</dbReference>
<dbReference type="Gene3D" id="3.20.20.70">
    <property type="entry name" value="Aldolase class I"/>
    <property type="match status" value="1"/>
</dbReference>
<dbReference type="InterPro" id="IPR036732">
    <property type="entry name" value="AFP_Neu5c_C_sf"/>
</dbReference>
<dbReference type="CDD" id="cd11615">
    <property type="entry name" value="SAF_NeuB_like"/>
    <property type="match status" value="1"/>
</dbReference>
<dbReference type="AlphaFoldDB" id="A0A7I8DJ65"/>
<dbReference type="Proteomes" id="UP000593802">
    <property type="component" value="Chromosome"/>
</dbReference>
<dbReference type="Pfam" id="PF03102">
    <property type="entry name" value="NeuB"/>
    <property type="match status" value="1"/>
</dbReference>
<dbReference type="PANTHER" id="PTHR42966:SF1">
    <property type="entry name" value="SIALIC ACID SYNTHASE"/>
    <property type="match status" value="1"/>
</dbReference>
<dbReference type="InterPro" id="IPR013132">
    <property type="entry name" value="PseI/NeuA/B-like_N"/>
</dbReference>
<dbReference type="Gene3D" id="3.90.1210.10">
    <property type="entry name" value="Antifreeze-like/N-acetylneuraminic acid synthase C-terminal domain"/>
    <property type="match status" value="1"/>
</dbReference>
<reference evidence="2 3" key="1">
    <citation type="submission" date="2020-08" db="EMBL/GenBank/DDBJ databases">
        <title>Complete Genome Sequence of Effusibacillus dendaii Strain skT53, Isolated from Farmland soil.</title>
        <authorList>
            <person name="Konishi T."/>
            <person name="Kawasaki H."/>
        </authorList>
    </citation>
    <scope>NUCLEOTIDE SEQUENCE [LARGE SCALE GENOMIC DNA]</scope>
    <source>
        <strain evidence="3">skT53</strain>
    </source>
</reference>
<dbReference type="KEGG" id="eff:skT53_28660"/>
<protein>
    <submittedName>
        <fullName evidence="2">Sialic acid synthase</fullName>
    </submittedName>
</protein>
<accession>A0A7I8DJ65</accession>
<dbReference type="PROSITE" id="PS50844">
    <property type="entry name" value="AFP_LIKE"/>
    <property type="match status" value="1"/>
</dbReference>
<keyword evidence="3" id="KW-1185">Reference proteome</keyword>
<dbReference type="InterPro" id="IPR057736">
    <property type="entry name" value="SAF_PseI/NeuA/NeuB"/>
</dbReference>
<name>A0A7I8DJ65_9BACL</name>
<evidence type="ECO:0000313" key="2">
    <source>
        <dbReference type="EMBL" id="BCJ87881.1"/>
    </source>
</evidence>
<dbReference type="SUPFAM" id="SSF51269">
    <property type="entry name" value="AFP III-like domain"/>
    <property type="match status" value="1"/>
</dbReference>
<dbReference type="PANTHER" id="PTHR42966">
    <property type="entry name" value="N-ACETYLNEURAMINATE SYNTHASE"/>
    <property type="match status" value="1"/>
</dbReference>
<dbReference type="EMBL" id="AP023366">
    <property type="protein sequence ID" value="BCJ87881.1"/>
    <property type="molecule type" value="Genomic_DNA"/>
</dbReference>
<organism evidence="2 3">
    <name type="scientific">Effusibacillus dendaii</name>
    <dbReference type="NCBI Taxonomy" id="2743772"/>
    <lineage>
        <taxon>Bacteria</taxon>
        <taxon>Bacillati</taxon>
        <taxon>Bacillota</taxon>
        <taxon>Bacilli</taxon>
        <taxon>Bacillales</taxon>
        <taxon>Alicyclobacillaceae</taxon>
        <taxon>Effusibacillus</taxon>
    </lineage>
</organism>
<gene>
    <name evidence="2" type="primary">spsE</name>
    <name evidence="2" type="ORF">skT53_28660</name>
</gene>
<dbReference type="InterPro" id="IPR006190">
    <property type="entry name" value="SAF_AFP_Neu5Ac"/>
</dbReference>
<dbReference type="InterPro" id="IPR013974">
    <property type="entry name" value="SAF"/>
</dbReference>
<dbReference type="GO" id="GO:0047444">
    <property type="term" value="F:N-acylneuraminate-9-phosphate synthase activity"/>
    <property type="evidence" value="ECO:0007669"/>
    <property type="project" value="TreeGrafter"/>
</dbReference>
<dbReference type="RefSeq" id="WP_200758362.1">
    <property type="nucleotide sequence ID" value="NZ_AP023366.1"/>
</dbReference>
<dbReference type="InterPro" id="IPR013785">
    <property type="entry name" value="Aldolase_TIM"/>
</dbReference>
<evidence type="ECO:0000259" key="1">
    <source>
        <dbReference type="PROSITE" id="PS50844"/>
    </source>
</evidence>
<dbReference type="GO" id="GO:0016051">
    <property type="term" value="P:carbohydrate biosynthetic process"/>
    <property type="evidence" value="ECO:0007669"/>
    <property type="project" value="InterPro"/>
</dbReference>
<dbReference type="SUPFAM" id="SSF51569">
    <property type="entry name" value="Aldolase"/>
    <property type="match status" value="1"/>
</dbReference>
<evidence type="ECO:0000313" key="3">
    <source>
        <dbReference type="Proteomes" id="UP000593802"/>
    </source>
</evidence>
<dbReference type="InterPro" id="IPR020007">
    <property type="entry name" value="NeuB/NeuA"/>
</dbReference>
<proteinExistence type="predicted"/>
<dbReference type="Pfam" id="PF08666">
    <property type="entry name" value="SAF"/>
    <property type="match status" value="1"/>
</dbReference>
<feature type="domain" description="AFP-like" evidence="1">
    <location>
        <begin position="309"/>
        <end position="361"/>
    </location>
</feature>
<dbReference type="NCBIfam" id="TIGR03569">
    <property type="entry name" value="NeuB_NnaB"/>
    <property type="match status" value="1"/>
</dbReference>